<evidence type="ECO:0000313" key="2">
    <source>
        <dbReference type="Proteomes" id="UP001171945"/>
    </source>
</evidence>
<reference evidence="1" key="1">
    <citation type="submission" date="2023-06" db="EMBL/GenBank/DDBJ databases">
        <title>Uncultivated large filamentous bacteria from sulfidic sediments reveal new species and different genomic features in energy metabolism and defense.</title>
        <authorList>
            <person name="Fonseca A."/>
        </authorList>
    </citation>
    <scope>NUCLEOTIDE SEQUENCE</scope>
    <source>
        <strain evidence="1">HSG4</strain>
    </source>
</reference>
<proteinExistence type="predicted"/>
<evidence type="ECO:0008006" key="3">
    <source>
        <dbReference type="Google" id="ProtNLM"/>
    </source>
</evidence>
<protein>
    <recommendedName>
        <fullName evidence="3">Glycine--tRNA ligase</fullName>
    </recommendedName>
</protein>
<dbReference type="EMBL" id="JAUCGM010000269">
    <property type="protein sequence ID" value="MDM8562743.1"/>
    <property type="molecule type" value="Genomic_DNA"/>
</dbReference>
<feature type="non-terminal residue" evidence="1">
    <location>
        <position position="120"/>
    </location>
</feature>
<gene>
    <name evidence="1" type="ORF">QUF54_05255</name>
</gene>
<sequence>MGRANVVWVERQQNPLFTVLNKGKIIAQADEWHGGNIYIKSEHFVTSPDSLVSASSRLGKDGEVKIDSPDMDMEGFLVEIGTEELPPKALQTLSEQFSSALCEGRKQEKLDYNIATPFAT</sequence>
<keyword evidence="2" id="KW-1185">Reference proteome</keyword>
<name>A0ABT7VT55_9GAMM</name>
<organism evidence="1 2">
    <name type="scientific">Candidatus Marithioploca araucensis</name>
    <dbReference type="NCBI Taxonomy" id="70273"/>
    <lineage>
        <taxon>Bacteria</taxon>
        <taxon>Pseudomonadati</taxon>
        <taxon>Pseudomonadota</taxon>
        <taxon>Gammaproteobacteria</taxon>
        <taxon>Thiotrichales</taxon>
        <taxon>Thiotrichaceae</taxon>
        <taxon>Candidatus Marithioploca</taxon>
    </lineage>
</organism>
<dbReference type="Proteomes" id="UP001171945">
    <property type="component" value="Unassembled WGS sequence"/>
</dbReference>
<evidence type="ECO:0000313" key="1">
    <source>
        <dbReference type="EMBL" id="MDM8562743.1"/>
    </source>
</evidence>
<comment type="caution">
    <text evidence="1">The sequence shown here is derived from an EMBL/GenBank/DDBJ whole genome shotgun (WGS) entry which is preliminary data.</text>
</comment>
<accession>A0ABT7VT55</accession>